<dbReference type="SUPFAM" id="SSF53720">
    <property type="entry name" value="ALDH-like"/>
    <property type="match status" value="1"/>
</dbReference>
<reference evidence="7" key="1">
    <citation type="submission" date="2023-03" db="EMBL/GenBank/DDBJ databases">
        <authorList>
            <person name="Steffen K."/>
            <person name="Cardenas P."/>
        </authorList>
    </citation>
    <scope>NUCLEOTIDE SEQUENCE</scope>
</reference>
<dbReference type="InterPro" id="IPR016163">
    <property type="entry name" value="Ald_DH_C"/>
</dbReference>
<dbReference type="PROSITE" id="PS00687">
    <property type="entry name" value="ALDEHYDE_DEHYDR_GLU"/>
    <property type="match status" value="1"/>
</dbReference>
<evidence type="ECO:0000256" key="1">
    <source>
        <dbReference type="ARBA" id="ARBA00009986"/>
    </source>
</evidence>
<evidence type="ECO:0000256" key="4">
    <source>
        <dbReference type="PROSITE-ProRule" id="PRU10007"/>
    </source>
</evidence>
<dbReference type="InterPro" id="IPR016161">
    <property type="entry name" value="Ald_DH/histidinol_DH"/>
</dbReference>
<keyword evidence="3" id="KW-0520">NAD</keyword>
<dbReference type="FunFam" id="3.40.309.10:FF:000012">
    <property type="entry name" value="Betaine aldehyde dehydrogenase"/>
    <property type="match status" value="1"/>
</dbReference>
<dbReference type="Gene3D" id="3.40.309.10">
    <property type="entry name" value="Aldehyde Dehydrogenase, Chain A, domain 2"/>
    <property type="match status" value="1"/>
</dbReference>
<proteinExistence type="inferred from homology"/>
<dbReference type="PANTHER" id="PTHR43720">
    <property type="entry name" value="2-AMINOMUCONIC SEMIALDEHYDE DEHYDROGENASE"/>
    <property type="match status" value="1"/>
</dbReference>
<gene>
    <name evidence="7" type="ORF">GBAR_LOCUS5871</name>
</gene>
<feature type="domain" description="Aldehyde dehydrogenase" evidence="6">
    <location>
        <begin position="17"/>
        <end position="475"/>
    </location>
</feature>
<evidence type="ECO:0000259" key="6">
    <source>
        <dbReference type="Pfam" id="PF00171"/>
    </source>
</evidence>
<evidence type="ECO:0000313" key="7">
    <source>
        <dbReference type="EMBL" id="CAI8008576.1"/>
    </source>
</evidence>
<dbReference type="CDD" id="cd07093">
    <property type="entry name" value="ALDH_F8_HMSADH"/>
    <property type="match status" value="1"/>
</dbReference>
<evidence type="ECO:0000256" key="5">
    <source>
        <dbReference type="RuleBase" id="RU003345"/>
    </source>
</evidence>
<dbReference type="Pfam" id="PF00171">
    <property type="entry name" value="Aldedh"/>
    <property type="match status" value="1"/>
</dbReference>
<organism evidence="7 8">
    <name type="scientific">Geodia barretti</name>
    <name type="common">Barrett's horny sponge</name>
    <dbReference type="NCBI Taxonomy" id="519541"/>
    <lineage>
        <taxon>Eukaryota</taxon>
        <taxon>Metazoa</taxon>
        <taxon>Porifera</taxon>
        <taxon>Demospongiae</taxon>
        <taxon>Heteroscleromorpha</taxon>
        <taxon>Tetractinellida</taxon>
        <taxon>Astrophorina</taxon>
        <taxon>Geodiidae</taxon>
        <taxon>Geodia</taxon>
    </lineage>
</organism>
<dbReference type="InterPro" id="IPR029510">
    <property type="entry name" value="Ald_DH_CS_GLU"/>
</dbReference>
<dbReference type="PANTHER" id="PTHR43720:SF2">
    <property type="entry name" value="2-AMINOMUCONIC SEMIALDEHYDE DEHYDROGENASE"/>
    <property type="match status" value="1"/>
</dbReference>
<dbReference type="InterPro" id="IPR015590">
    <property type="entry name" value="Aldehyde_DH_dom"/>
</dbReference>
<dbReference type="AlphaFoldDB" id="A0AA35W933"/>
<accession>A0AA35W933</accession>
<sequence length="479" mass="52801">MEQLENFIDGGFVACDRHLESYNPATGEVHLQLPDSGEEEVEKAVQAALRAFKTWSKMSPKQRSSLLLKIADAIEERLEEFAEAESRDQGKPVWLAKKVDIPRAVHNFRFFGTAILHTLDTSTILSEVQATNYTCRSPVGVAGLISPWNLPIYLLSFKVAPALAAGCTVVCKPSEMTSWTAHLMAKVMKDVGLPPGVCNIVYGTGPRAGEAIVKHPSVPIISFTGSTAVGQRIQSVSAPFVKRLSLELGGKNAGIVFKDADLDKCVSTMVRSSFINQGEVCLTTSRIYVQEDIFQNFLDRFVKMTKEIKVGDPNDPDNMLGALVSKEHMAKVKGYIDLARSEGCRIVCGDEDLNLPQHNRNGYFLRPTVVCDVSDESRLMKEEVFGPVTCVVPFKTEEEAIRRANDVEYGLCACVWSENSGTTHRVAQAMEVGTVWVNCWLVRDLNVPFGGVKMSGVGREGLKDSLEFYTEVKTVCIKH</sequence>
<protein>
    <submittedName>
        <fullName evidence="7">2-aminomuconic semialdehyde dehydrogenase</fullName>
    </submittedName>
</protein>
<keyword evidence="8" id="KW-1185">Reference proteome</keyword>
<evidence type="ECO:0000313" key="8">
    <source>
        <dbReference type="Proteomes" id="UP001174909"/>
    </source>
</evidence>
<keyword evidence="2 5" id="KW-0560">Oxidoreductase</keyword>
<evidence type="ECO:0000256" key="2">
    <source>
        <dbReference type="ARBA" id="ARBA00023002"/>
    </source>
</evidence>
<dbReference type="Gene3D" id="3.40.605.10">
    <property type="entry name" value="Aldehyde Dehydrogenase, Chain A, domain 1"/>
    <property type="match status" value="1"/>
</dbReference>
<dbReference type="InterPro" id="IPR016162">
    <property type="entry name" value="Ald_DH_N"/>
</dbReference>
<dbReference type="Proteomes" id="UP001174909">
    <property type="component" value="Unassembled WGS sequence"/>
</dbReference>
<dbReference type="FunFam" id="3.40.605.10:FF:000001">
    <property type="entry name" value="Aldehyde dehydrogenase 1"/>
    <property type="match status" value="1"/>
</dbReference>
<dbReference type="EMBL" id="CASHTH010000869">
    <property type="protein sequence ID" value="CAI8008576.1"/>
    <property type="molecule type" value="Genomic_DNA"/>
</dbReference>
<name>A0AA35W933_GEOBA</name>
<comment type="caution">
    <text evidence="7">The sequence shown here is derived from an EMBL/GenBank/DDBJ whole genome shotgun (WGS) entry which is preliminary data.</text>
</comment>
<feature type="active site" evidence="4">
    <location>
        <position position="247"/>
    </location>
</feature>
<comment type="similarity">
    <text evidence="1 5">Belongs to the aldehyde dehydrogenase family.</text>
</comment>
<evidence type="ECO:0000256" key="3">
    <source>
        <dbReference type="ARBA" id="ARBA00023027"/>
    </source>
</evidence>
<dbReference type="GO" id="GO:0016620">
    <property type="term" value="F:oxidoreductase activity, acting on the aldehyde or oxo group of donors, NAD or NADP as acceptor"/>
    <property type="evidence" value="ECO:0007669"/>
    <property type="project" value="InterPro"/>
</dbReference>